<name>A0A4U6X5C0_9PEZI</name>
<gene>
    <name evidence="2" type="ORF">CTA1_11268</name>
</gene>
<comment type="caution">
    <text evidence="2">The sequence shown here is derived from an EMBL/GenBank/DDBJ whole genome shotgun (WGS) entry which is preliminary data.</text>
</comment>
<accession>A0A4U6X5C0</accession>
<proteinExistence type="predicted"/>
<keyword evidence="3" id="KW-1185">Reference proteome</keyword>
<evidence type="ECO:0000313" key="2">
    <source>
        <dbReference type="EMBL" id="TKW50611.1"/>
    </source>
</evidence>
<reference evidence="2 3" key="1">
    <citation type="journal article" date="2019" name="PLoS ONE">
        <title>Comparative genome analysis indicates high evolutionary potential of pathogenicity genes in Colletotrichum tanaceti.</title>
        <authorList>
            <person name="Lelwala R.V."/>
            <person name="Korhonen P.K."/>
            <person name="Young N.D."/>
            <person name="Scott J.B."/>
            <person name="Ades P.A."/>
            <person name="Gasser R.B."/>
            <person name="Taylor P.W.J."/>
        </authorList>
    </citation>
    <scope>NUCLEOTIDE SEQUENCE [LARGE SCALE GENOMIC DNA]</scope>
    <source>
        <strain evidence="2">BRIP57314</strain>
    </source>
</reference>
<dbReference type="Proteomes" id="UP000310108">
    <property type="component" value="Unassembled WGS sequence"/>
</dbReference>
<evidence type="ECO:0000313" key="3">
    <source>
        <dbReference type="Proteomes" id="UP000310108"/>
    </source>
</evidence>
<evidence type="ECO:0000256" key="1">
    <source>
        <dbReference type="SAM" id="MobiDB-lite"/>
    </source>
</evidence>
<dbReference type="AlphaFoldDB" id="A0A4U6X5C0"/>
<dbReference type="EMBL" id="PJEX01000376">
    <property type="protein sequence ID" value="TKW50611.1"/>
    <property type="molecule type" value="Genomic_DNA"/>
</dbReference>
<sequence>MTTRGKLNAVDFGTWEDAVKDRIEKVIPQDGARHLDASETPDALLGPSDFALELVKLQGRGAQQGRRGAPRDIVAGEGEEIDENWKSEGDEKGADAVQTR</sequence>
<protein>
    <submittedName>
        <fullName evidence="2">Uncharacterized protein</fullName>
    </submittedName>
</protein>
<feature type="compositionally biased region" description="Basic and acidic residues" evidence="1">
    <location>
        <begin position="83"/>
        <end position="94"/>
    </location>
</feature>
<feature type="region of interest" description="Disordered" evidence="1">
    <location>
        <begin position="60"/>
        <end position="100"/>
    </location>
</feature>
<organism evidence="2 3">
    <name type="scientific">Colletotrichum tanaceti</name>
    <dbReference type="NCBI Taxonomy" id="1306861"/>
    <lineage>
        <taxon>Eukaryota</taxon>
        <taxon>Fungi</taxon>
        <taxon>Dikarya</taxon>
        <taxon>Ascomycota</taxon>
        <taxon>Pezizomycotina</taxon>
        <taxon>Sordariomycetes</taxon>
        <taxon>Hypocreomycetidae</taxon>
        <taxon>Glomerellales</taxon>
        <taxon>Glomerellaceae</taxon>
        <taxon>Colletotrichum</taxon>
        <taxon>Colletotrichum destructivum species complex</taxon>
    </lineage>
</organism>